<proteinExistence type="predicted"/>
<name>A0ACC8ELB5_9PEZI</name>
<evidence type="ECO:0000313" key="2">
    <source>
        <dbReference type="Proteomes" id="UP000250078"/>
    </source>
</evidence>
<sequence>MVFLRFIAYLVAFLFLRLSYFVVAQFLQDYDERTIPGTTAGTTVQAYFYQPTINDAWQQVIDLSPESVYLVYNCYYMKDICKNGYNWYQTTRGKLPHPNSGLPNYIFGYDFNTGKSSTTRRTQRGKHSCPTTGALTWKNIHICPEVDQRTVMRQDGAWFSTALEPNTDINGIINLRNAQNQVTELSKVRYTCDEFPPATWVEGGDNTDGSTPAQTRCAGMRCGAGVKAEQNWQATSHGALRKALEKLIDQRQEMYQQFPFYQPKNSVVLFGFVQNNVADGYAARIWTYSDPAMSQVEATDHVTQAKKRAAGEAGNFTFPTHRWPAELNITELEDRIKSGHGTEFLVPANDSWVNWSDLTGSTMHMPEMNGTDRQFRFDFDDYDEEDQSEDEEEVKEARHEPELKEAVTWTKRQPVLGKARVRSISYANITPLLKRATSQQLQDARTVVEQALVESSKLNQARLAKPLRNTYGLKPGTVVGRSIVPEGNATTNPNQDVTPLLQITDQIAEAAALVAEADAVATTGNATKRAVAAAGTYWMQSLARKGTVPWGNDPEYVVFRNVLDYGAVGDGVTDDTKAIKSAMNNGTRCGEKCNGSTTKNAIVYFPPGTYLISTTIPMPFGTQVIGDANDRPTLLASQSFLGLGVLSTDEYTGGGKGIDGGDQVYYVNTANFYRQIRNVVIDITKAQAQNISCLHYQVAQATSLENAELVAASGSTQIGMYAENGSGGQISDVTFTGGAMGIYGGNQQFTAQRLTFNGCTIGVHVIWDWGWVWKSINMTNVNVGFKLVPDEGTGNIGSVSIFDSSFTNAGTAVVIAPPTSSPGTGSTGVLLENVALSGVTAAVADTSGKTILDGSSAVVSEWALGPVYEGSTSSRSFSEGGKIGNYRRHSTLLDSTGAYFERAKPQYEDHAVGDFLHVKDMGATGDGSTDDTAAFQAALYASLGKILFVDAGSYILTSTVTIPSGAKIVGETWSQLVASGSYFEDVNNPKVLLKVGNAGDVGDVEMQDLLFTTRGATAGLILVEWNIQAASAGSAGLWDCHARIGGATGSQLTPTECPAVTSGIDQGCSAASLMMHLTSSASGYFENMWLWGSDHMIDDPDLNDANNTMVQNTIYIARGFLIESTHPTWLYATTSEHSVFYQYNFNGAANIFAGFLQTESPYFQPTPPPPAPFAAVVGNFSGDPDYSCAANNNFSGCDGSWSVIMTKSENIFIASAGLYSWFTSYSQSCIDSQACQKSLMLLDSNYANVRIQNLITIGAKYMAVMDGNGIPALDNLNVNTHPDWSQISILDVGSNGTNFSETIWIDPSIWDMDQPQFTCSPPCNVKIPPWTGATSTVNYPLLTVSEGTWTSTITRPPMTISQWVFEVVTLTQDNSQDKIKRQGFSEFWPVPATTPGWPSVIYTGLDGSLTTTAPTKTFPTPPVFIGPSAPPPPTGSWPKRAIQPIVGLLDQPQVIECDYLDFNTPCFPQPWIIFGDNSTYTDPGDDDDDENWEELQTTCPTPTITSSTSTTPTTTQSATPEPSPPLSVQRRFRHGRYHDLARDQAQVRLDL</sequence>
<dbReference type="EMBL" id="KV748275">
    <property type="protein sequence ID" value="OCK87023.1"/>
    <property type="molecule type" value="Genomic_DNA"/>
</dbReference>
<reference evidence="1 2" key="1">
    <citation type="journal article" date="2016" name="Nat. Commun.">
        <title>Ectomycorrhizal ecology is imprinted in the genome of the dominant symbiotic fungus Cenococcum geophilum.</title>
        <authorList>
            <consortium name="DOE Joint Genome Institute"/>
            <person name="Peter M."/>
            <person name="Kohler A."/>
            <person name="Ohm R.A."/>
            <person name="Kuo A."/>
            <person name="Krutzmann J."/>
            <person name="Morin E."/>
            <person name="Arend M."/>
            <person name="Barry K.W."/>
            <person name="Binder M."/>
            <person name="Choi C."/>
            <person name="Clum A."/>
            <person name="Copeland A."/>
            <person name="Grisel N."/>
            <person name="Haridas S."/>
            <person name="Kipfer T."/>
            <person name="LaButti K."/>
            <person name="Lindquist E."/>
            <person name="Lipzen A."/>
            <person name="Maire R."/>
            <person name="Meier B."/>
            <person name="Mihaltcheva S."/>
            <person name="Molinier V."/>
            <person name="Murat C."/>
            <person name="Poggeler S."/>
            <person name="Quandt C.A."/>
            <person name="Sperisen C."/>
            <person name="Tritt A."/>
            <person name="Tisserant E."/>
            <person name="Crous P.W."/>
            <person name="Henrissat B."/>
            <person name="Nehls U."/>
            <person name="Egli S."/>
            <person name="Spatafora J.W."/>
            <person name="Grigoriev I.V."/>
            <person name="Martin F.M."/>
        </authorList>
    </citation>
    <scope>NUCLEOTIDE SEQUENCE [LARGE SCALE GENOMIC DNA]</scope>
    <source>
        <strain evidence="1 2">1.58</strain>
    </source>
</reference>
<accession>A0ACC8ELB5</accession>
<dbReference type="Proteomes" id="UP000250078">
    <property type="component" value="Unassembled WGS sequence"/>
</dbReference>
<keyword evidence="2" id="KW-1185">Reference proteome</keyword>
<keyword evidence="1" id="KW-0378">Hydrolase</keyword>
<evidence type="ECO:0000313" key="1">
    <source>
        <dbReference type="EMBL" id="OCK87023.1"/>
    </source>
</evidence>
<protein>
    <submittedName>
        <fullName evidence="1">Glycoside hydrolase family 55 protein</fullName>
    </submittedName>
</protein>
<organism evidence="1 2">
    <name type="scientific">Cenococcum geophilum 1.58</name>
    <dbReference type="NCBI Taxonomy" id="794803"/>
    <lineage>
        <taxon>Eukaryota</taxon>
        <taxon>Fungi</taxon>
        <taxon>Dikarya</taxon>
        <taxon>Ascomycota</taxon>
        <taxon>Pezizomycotina</taxon>
        <taxon>Dothideomycetes</taxon>
        <taxon>Pleosporomycetidae</taxon>
        <taxon>Gloniales</taxon>
        <taxon>Gloniaceae</taxon>
        <taxon>Cenococcum</taxon>
    </lineage>
</organism>
<gene>
    <name evidence="1" type="ORF">K441DRAFT_671453</name>
</gene>